<proteinExistence type="predicted"/>
<dbReference type="STRING" id="71717.A0A4Y7T111"/>
<keyword evidence="5" id="KW-1185">Reference proteome</keyword>
<dbReference type="AlphaFoldDB" id="A0A4Y7T111"/>
<accession>A0A4Y7T111</accession>
<dbReference type="EMBL" id="QPFP01000037">
    <property type="protein sequence ID" value="TEB27835.1"/>
    <property type="molecule type" value="Genomic_DNA"/>
</dbReference>
<dbReference type="Pfam" id="PF24883">
    <property type="entry name" value="NPHP3_N"/>
    <property type="match status" value="1"/>
</dbReference>
<sequence length="720" mass="81463">MRRRFAEGRVLRDPAVGSQTLAVANPFLDERTKTDGKPRLNKMYFRASVSLVVWPQQTQEQTTGSAISAQRSLPPSSATTTTTADSPSSLPTPIHNPTPSTWHRPRSMSTTAHFAHGAPTFSAQELNIANVARDYHDHRTTSYHNHNHDTVVTIKSASPLDRLLQHVAHGAVHDSAERGPDAPKCHPETRVAVQKDIMGWIEHGERDDAPKRILWLSGPAGSGKTAIAGTIADGCYKRGLLAASFFFSAFAGSANRRIKKAFIHTLVYRLIQHKRVVGLKEEVLAVIEDDPGVFERHLDQQLEELILKPLRKIAGRSSREDWPLVIIVDGLDECQGHSELDIGPGGDTHASGASAQKEILLILSRACRDPAFPFRIIIASRPEPVIRHFFSTSAGLTLNTFLDDKYDPDSDIRLFLEAMFNDIRRQFSLPSTWAPKGVVDLLVAEASGQFIYAATVIRFLDNPQLGPPQKLLTQLLEWRSYPNPLEPLDLLYNRILRTSPDPLTAAKWICFIDNQHGAPRDALYLKCMLESYTGETQHVLGTLTSLVGLMDENGKPRLHLYHKSLLDFLDDPQRSSDLHVNNESLDHFVKDRYYQTLQARGPQSKHPLSPDFLGPFCWNLVYSIDPYRRYTMGDVEWWLLHLDQSDLARRIPLMFSSVHRQCKWYHCLPTCGVWRKGILQYCRKHGWRVPTGKEMLRDRFKKLEFDSRRPEEFPLRSPSS</sequence>
<dbReference type="PROSITE" id="PS50837">
    <property type="entry name" value="NACHT"/>
    <property type="match status" value="1"/>
</dbReference>
<name>A0A4Y7T111_COPMI</name>
<evidence type="ECO:0000256" key="2">
    <source>
        <dbReference type="SAM" id="MobiDB-lite"/>
    </source>
</evidence>
<feature type="compositionally biased region" description="Low complexity" evidence="2">
    <location>
        <begin position="72"/>
        <end position="93"/>
    </location>
</feature>
<evidence type="ECO:0000313" key="4">
    <source>
        <dbReference type="EMBL" id="TEB27835.1"/>
    </source>
</evidence>
<feature type="compositionally biased region" description="Polar residues" evidence="2">
    <location>
        <begin position="62"/>
        <end position="71"/>
    </location>
</feature>
<keyword evidence="1" id="KW-0677">Repeat</keyword>
<dbReference type="SUPFAM" id="SSF52540">
    <property type="entry name" value="P-loop containing nucleoside triphosphate hydrolases"/>
    <property type="match status" value="1"/>
</dbReference>
<feature type="region of interest" description="Disordered" evidence="2">
    <location>
        <begin position="62"/>
        <end position="106"/>
    </location>
</feature>
<feature type="compositionally biased region" description="Polar residues" evidence="2">
    <location>
        <begin position="95"/>
        <end position="106"/>
    </location>
</feature>
<dbReference type="PANTHER" id="PTHR10039:SF14">
    <property type="entry name" value="NACHT DOMAIN-CONTAINING PROTEIN"/>
    <property type="match status" value="1"/>
</dbReference>
<dbReference type="OrthoDB" id="5967843at2759"/>
<dbReference type="PANTHER" id="PTHR10039">
    <property type="entry name" value="AMELOGENIN"/>
    <property type="match status" value="1"/>
</dbReference>
<dbReference type="Proteomes" id="UP000298030">
    <property type="component" value="Unassembled WGS sequence"/>
</dbReference>
<dbReference type="InterPro" id="IPR007111">
    <property type="entry name" value="NACHT_NTPase"/>
</dbReference>
<evidence type="ECO:0000256" key="1">
    <source>
        <dbReference type="ARBA" id="ARBA00022737"/>
    </source>
</evidence>
<feature type="domain" description="NACHT" evidence="3">
    <location>
        <begin position="212"/>
        <end position="382"/>
    </location>
</feature>
<comment type="caution">
    <text evidence="4">The sequence shown here is derived from an EMBL/GenBank/DDBJ whole genome shotgun (WGS) entry which is preliminary data.</text>
</comment>
<dbReference type="InterPro" id="IPR027417">
    <property type="entry name" value="P-loop_NTPase"/>
</dbReference>
<protein>
    <recommendedName>
        <fullName evidence="3">NACHT domain-containing protein</fullName>
    </recommendedName>
</protein>
<reference evidence="4 5" key="1">
    <citation type="journal article" date="2019" name="Nat. Ecol. Evol.">
        <title>Megaphylogeny resolves global patterns of mushroom evolution.</title>
        <authorList>
            <person name="Varga T."/>
            <person name="Krizsan K."/>
            <person name="Foldi C."/>
            <person name="Dima B."/>
            <person name="Sanchez-Garcia M."/>
            <person name="Sanchez-Ramirez S."/>
            <person name="Szollosi G.J."/>
            <person name="Szarkandi J.G."/>
            <person name="Papp V."/>
            <person name="Albert L."/>
            <person name="Andreopoulos W."/>
            <person name="Angelini C."/>
            <person name="Antonin V."/>
            <person name="Barry K.W."/>
            <person name="Bougher N.L."/>
            <person name="Buchanan P."/>
            <person name="Buyck B."/>
            <person name="Bense V."/>
            <person name="Catcheside P."/>
            <person name="Chovatia M."/>
            <person name="Cooper J."/>
            <person name="Damon W."/>
            <person name="Desjardin D."/>
            <person name="Finy P."/>
            <person name="Geml J."/>
            <person name="Haridas S."/>
            <person name="Hughes K."/>
            <person name="Justo A."/>
            <person name="Karasinski D."/>
            <person name="Kautmanova I."/>
            <person name="Kiss B."/>
            <person name="Kocsube S."/>
            <person name="Kotiranta H."/>
            <person name="LaButti K.M."/>
            <person name="Lechner B.E."/>
            <person name="Liimatainen K."/>
            <person name="Lipzen A."/>
            <person name="Lukacs Z."/>
            <person name="Mihaltcheva S."/>
            <person name="Morgado L.N."/>
            <person name="Niskanen T."/>
            <person name="Noordeloos M.E."/>
            <person name="Ohm R.A."/>
            <person name="Ortiz-Santana B."/>
            <person name="Ovrebo C."/>
            <person name="Racz N."/>
            <person name="Riley R."/>
            <person name="Savchenko A."/>
            <person name="Shiryaev A."/>
            <person name="Soop K."/>
            <person name="Spirin V."/>
            <person name="Szebenyi C."/>
            <person name="Tomsovsky M."/>
            <person name="Tulloss R.E."/>
            <person name="Uehling J."/>
            <person name="Grigoriev I.V."/>
            <person name="Vagvolgyi C."/>
            <person name="Papp T."/>
            <person name="Martin F.M."/>
            <person name="Miettinen O."/>
            <person name="Hibbett D.S."/>
            <person name="Nagy L.G."/>
        </authorList>
    </citation>
    <scope>NUCLEOTIDE SEQUENCE [LARGE SCALE GENOMIC DNA]</scope>
    <source>
        <strain evidence="4 5">FP101781</strain>
    </source>
</reference>
<gene>
    <name evidence="4" type="ORF">FA13DRAFT_858509</name>
</gene>
<evidence type="ECO:0000259" key="3">
    <source>
        <dbReference type="PROSITE" id="PS50837"/>
    </source>
</evidence>
<organism evidence="4 5">
    <name type="scientific">Coprinellus micaceus</name>
    <name type="common">Glistening ink-cap mushroom</name>
    <name type="synonym">Coprinus micaceus</name>
    <dbReference type="NCBI Taxonomy" id="71717"/>
    <lineage>
        <taxon>Eukaryota</taxon>
        <taxon>Fungi</taxon>
        <taxon>Dikarya</taxon>
        <taxon>Basidiomycota</taxon>
        <taxon>Agaricomycotina</taxon>
        <taxon>Agaricomycetes</taxon>
        <taxon>Agaricomycetidae</taxon>
        <taxon>Agaricales</taxon>
        <taxon>Agaricineae</taxon>
        <taxon>Psathyrellaceae</taxon>
        <taxon>Coprinellus</taxon>
    </lineage>
</organism>
<dbReference type="Gene3D" id="3.40.50.300">
    <property type="entry name" value="P-loop containing nucleotide triphosphate hydrolases"/>
    <property type="match status" value="1"/>
</dbReference>
<dbReference type="InterPro" id="IPR056884">
    <property type="entry name" value="NPHP3-like_N"/>
</dbReference>
<evidence type="ECO:0000313" key="5">
    <source>
        <dbReference type="Proteomes" id="UP000298030"/>
    </source>
</evidence>